<sequence>MILSGVIIAQTSIKIYNQGWALVQEERQKKFSQTGEQTLLIPKLPPTIDPSSINLFSEEISFLSKEYIFHPVSIKSLLDSNVGSEVELVKYGEDGSITFSTIGKLLNNVNVPIFEIDGKIVINPPYNYRFSHIPDNINNYPYLNCLVNSLSISTDYYLTYFTHGIEWEAEFNLYLISDAKTAIEGWYSIRNDNNFSYDDVDVALVSGDINFGRGNHTYQTNILKSSSMARIGDNQSMQPESDEIGDYFLFHIPEKINLPAKSQIRNKFLNKEKLSYNNVYHMSHSLSSYRRNISAQTTKIPVYIRMELYASDFGNFQIPGGQYKVYEKDENELTYIGAASHGIAAGMDVIKLEIGKTHDILCTFTVQEYKIDKNRGEAQVDVIIDNRKNKSVIVKWIEHFSNGNWEITTSKQKHVKLDAYRAEFTVEVPANSKKEVSIFAKMEKD</sequence>
<evidence type="ECO:0000313" key="1">
    <source>
        <dbReference type="EMBL" id="SVB04379.1"/>
    </source>
</evidence>
<dbReference type="PANTHER" id="PTHR38075">
    <property type="entry name" value="DUF4139 DOMAIN-CONTAINING PROTEIN"/>
    <property type="match status" value="1"/>
</dbReference>
<organism evidence="1">
    <name type="scientific">marine metagenome</name>
    <dbReference type="NCBI Taxonomy" id="408172"/>
    <lineage>
        <taxon>unclassified sequences</taxon>
        <taxon>metagenomes</taxon>
        <taxon>ecological metagenomes</taxon>
    </lineage>
</organism>
<proteinExistence type="predicted"/>
<protein>
    <recommendedName>
        <fullName evidence="2">DUF4139 domain-containing protein</fullName>
    </recommendedName>
</protein>
<evidence type="ECO:0008006" key="2">
    <source>
        <dbReference type="Google" id="ProtNLM"/>
    </source>
</evidence>
<accession>A0A382ASH9</accession>
<reference evidence="1" key="1">
    <citation type="submission" date="2018-05" db="EMBL/GenBank/DDBJ databases">
        <authorList>
            <person name="Lanie J.A."/>
            <person name="Ng W.-L."/>
            <person name="Kazmierczak K.M."/>
            <person name="Andrzejewski T.M."/>
            <person name="Davidsen T.M."/>
            <person name="Wayne K.J."/>
            <person name="Tettelin H."/>
            <person name="Glass J.I."/>
            <person name="Rusch D."/>
            <person name="Podicherti R."/>
            <person name="Tsui H.-C.T."/>
            <person name="Winkler M.E."/>
        </authorList>
    </citation>
    <scope>NUCLEOTIDE SEQUENCE</scope>
</reference>
<dbReference type="AlphaFoldDB" id="A0A382ASH9"/>
<dbReference type="EMBL" id="UINC01026615">
    <property type="protein sequence ID" value="SVB04379.1"/>
    <property type="molecule type" value="Genomic_DNA"/>
</dbReference>
<name>A0A382ASH9_9ZZZZ</name>
<dbReference type="PANTHER" id="PTHR38075:SF1">
    <property type="entry name" value="DUF4139 DOMAIN-CONTAINING PROTEIN"/>
    <property type="match status" value="1"/>
</dbReference>
<gene>
    <name evidence="1" type="ORF">METZ01_LOCUS157233</name>
</gene>